<dbReference type="Proteomes" id="UP000014760">
    <property type="component" value="Unassembled WGS sequence"/>
</dbReference>
<evidence type="ECO:0000256" key="4">
    <source>
        <dbReference type="ARBA" id="ARBA00010617"/>
    </source>
</evidence>
<dbReference type="EMBL" id="AMQN01004639">
    <property type="status" value="NOT_ANNOTATED_CDS"/>
    <property type="molecule type" value="Genomic_DNA"/>
</dbReference>
<dbReference type="SUPFAM" id="SSF48264">
    <property type="entry name" value="Cytochrome P450"/>
    <property type="match status" value="1"/>
</dbReference>
<keyword evidence="6 13" id="KW-0479">Metal-binding</keyword>
<evidence type="ECO:0000313" key="16">
    <source>
        <dbReference type="EnsemblMetazoa" id="CapteP151692"/>
    </source>
</evidence>
<dbReference type="PRINTS" id="PR00463">
    <property type="entry name" value="EP450I"/>
</dbReference>
<dbReference type="GO" id="GO:0004508">
    <property type="term" value="F:steroid 17-alpha-monooxygenase activity"/>
    <property type="evidence" value="ECO:0007669"/>
    <property type="project" value="TreeGrafter"/>
</dbReference>
<sequence length="476" mass="53938">MDKNAAVLARIPGPKAWPIVGNLLQVDMSRGNPYRQFTQWAKDYGPIYKLRIGPSQWVVVVSGHDAIMDTLVVNGKSFSGRASNYRDQIFSKGAGLIAVDGRSEKLKLSRRLAIQAMKGYGPGKIEHWAMEQTQEFMDAFRDTNGEPFDPRLEIHSATMKIISLLIFGEKFHRDSEEFDTIQKVLDLVNKSVGTGVHGLLLDLFPWIRHFGNTIYDDMATATDMSMTFWSKALQRELESDRDDKCLIRAMLDYNSQQHAIQLNDDDMRVLSFQLQMAGIVTTSSSLYALLNIMLHYPHIQDKVRDEIQEVIGDRPVHMSDQNNMPYTQATLLELLRYTSITPLSIPHKAVVDSCITGFSVPKDTLIIINRWAAQKDGSFWEKPLSFIPERFLDSEGNLVGNDHPNRQHLFAFGAGPRMCVGESIANARLFLWTVTILQQFKLKPELETPQVSCDPDFYKGGLVLSPPDFKLRFIPL</sequence>
<evidence type="ECO:0000256" key="14">
    <source>
        <dbReference type="RuleBase" id="RU000461"/>
    </source>
</evidence>
<evidence type="ECO:0000256" key="9">
    <source>
        <dbReference type="ARBA" id="ARBA00023002"/>
    </source>
</evidence>
<dbReference type="InterPro" id="IPR036396">
    <property type="entry name" value="Cyt_P450_sf"/>
</dbReference>
<keyword evidence="9 14" id="KW-0560">Oxidoreductase</keyword>
<keyword evidence="5 13" id="KW-0349">Heme</keyword>
<comment type="subcellular location">
    <subcellularLocation>
        <location evidence="3">Endoplasmic reticulum membrane</location>
        <topology evidence="3">Peripheral membrane protein</topology>
    </subcellularLocation>
    <subcellularLocation>
        <location evidence="2">Microsome membrane</location>
        <topology evidence="2">Peripheral membrane protein</topology>
    </subcellularLocation>
</comment>
<dbReference type="HOGENOM" id="CLU_001570_22_0_1"/>
<dbReference type="EnsemblMetazoa" id="CapteT151692">
    <property type="protein sequence ID" value="CapteP151692"/>
    <property type="gene ID" value="CapteG151692"/>
</dbReference>
<dbReference type="GO" id="GO:0005506">
    <property type="term" value="F:iron ion binding"/>
    <property type="evidence" value="ECO:0007669"/>
    <property type="project" value="InterPro"/>
</dbReference>
<dbReference type="Gene3D" id="1.10.630.10">
    <property type="entry name" value="Cytochrome P450"/>
    <property type="match status" value="1"/>
</dbReference>
<reference evidence="15 17" key="2">
    <citation type="journal article" date="2013" name="Nature">
        <title>Insights into bilaterian evolution from three spiralian genomes.</title>
        <authorList>
            <person name="Simakov O."/>
            <person name="Marletaz F."/>
            <person name="Cho S.J."/>
            <person name="Edsinger-Gonzales E."/>
            <person name="Havlak P."/>
            <person name="Hellsten U."/>
            <person name="Kuo D.H."/>
            <person name="Larsson T."/>
            <person name="Lv J."/>
            <person name="Arendt D."/>
            <person name="Savage R."/>
            <person name="Osoegawa K."/>
            <person name="de Jong P."/>
            <person name="Grimwood J."/>
            <person name="Chapman J.A."/>
            <person name="Shapiro H."/>
            <person name="Aerts A."/>
            <person name="Otillar R.P."/>
            <person name="Terry A.Y."/>
            <person name="Boore J.L."/>
            <person name="Grigoriev I.V."/>
            <person name="Lindberg D.R."/>
            <person name="Seaver E.C."/>
            <person name="Weisblat D.A."/>
            <person name="Putnam N.H."/>
            <person name="Rokhsar D.S."/>
        </authorList>
    </citation>
    <scope>NUCLEOTIDE SEQUENCE</scope>
    <source>
        <strain evidence="15 17">I ESC-2004</strain>
    </source>
</reference>
<gene>
    <name evidence="15" type="ORF">CAPTEDRAFT_151692</name>
</gene>
<comment type="cofactor">
    <cofactor evidence="1 13">
        <name>heme</name>
        <dbReference type="ChEBI" id="CHEBI:30413"/>
    </cofactor>
</comment>
<evidence type="ECO:0000313" key="15">
    <source>
        <dbReference type="EMBL" id="ELU15041.1"/>
    </source>
</evidence>
<keyword evidence="17" id="KW-1185">Reference proteome</keyword>
<dbReference type="InterPro" id="IPR002401">
    <property type="entry name" value="Cyt_P450_E_grp-I"/>
</dbReference>
<proteinExistence type="inferred from homology"/>
<dbReference type="OrthoDB" id="6057686at2759"/>
<organism evidence="15">
    <name type="scientific">Capitella teleta</name>
    <name type="common">Polychaete worm</name>
    <dbReference type="NCBI Taxonomy" id="283909"/>
    <lineage>
        <taxon>Eukaryota</taxon>
        <taxon>Metazoa</taxon>
        <taxon>Spiralia</taxon>
        <taxon>Lophotrochozoa</taxon>
        <taxon>Annelida</taxon>
        <taxon>Polychaeta</taxon>
        <taxon>Sedentaria</taxon>
        <taxon>Scolecida</taxon>
        <taxon>Capitellidae</taxon>
        <taxon>Capitella</taxon>
    </lineage>
</organism>
<dbReference type="PROSITE" id="PS00086">
    <property type="entry name" value="CYTOCHROME_P450"/>
    <property type="match status" value="1"/>
</dbReference>
<evidence type="ECO:0000256" key="1">
    <source>
        <dbReference type="ARBA" id="ARBA00001971"/>
    </source>
</evidence>
<dbReference type="PANTHER" id="PTHR24289:SF1">
    <property type="entry name" value="STEROID 17-ALPHA-HYDROXYLASE_17,20 LYASE"/>
    <property type="match status" value="1"/>
</dbReference>
<comment type="similarity">
    <text evidence="4 14">Belongs to the cytochrome P450 family.</text>
</comment>
<evidence type="ECO:0000256" key="11">
    <source>
        <dbReference type="ARBA" id="ARBA00023033"/>
    </source>
</evidence>
<evidence type="ECO:0000256" key="6">
    <source>
        <dbReference type="ARBA" id="ARBA00022723"/>
    </source>
</evidence>
<dbReference type="PRINTS" id="PR00385">
    <property type="entry name" value="P450"/>
</dbReference>
<dbReference type="GO" id="GO:0042448">
    <property type="term" value="P:progesterone metabolic process"/>
    <property type="evidence" value="ECO:0007669"/>
    <property type="project" value="TreeGrafter"/>
</dbReference>
<keyword evidence="10 13" id="KW-0408">Iron</keyword>
<evidence type="ECO:0008006" key="18">
    <source>
        <dbReference type="Google" id="ProtNLM"/>
    </source>
</evidence>
<dbReference type="GO" id="GO:0020037">
    <property type="term" value="F:heme binding"/>
    <property type="evidence" value="ECO:0007669"/>
    <property type="project" value="InterPro"/>
</dbReference>
<feature type="binding site" description="axial binding residue" evidence="13">
    <location>
        <position position="419"/>
    </location>
    <ligand>
        <name>heme</name>
        <dbReference type="ChEBI" id="CHEBI:30413"/>
    </ligand>
    <ligandPart>
        <name>Fe</name>
        <dbReference type="ChEBI" id="CHEBI:18248"/>
    </ligandPart>
</feature>
<evidence type="ECO:0000256" key="10">
    <source>
        <dbReference type="ARBA" id="ARBA00023004"/>
    </source>
</evidence>
<evidence type="ECO:0000313" key="17">
    <source>
        <dbReference type="Proteomes" id="UP000014760"/>
    </source>
</evidence>
<name>R7VFG3_CAPTE</name>
<evidence type="ECO:0000256" key="8">
    <source>
        <dbReference type="ARBA" id="ARBA00022848"/>
    </source>
</evidence>
<evidence type="ECO:0000256" key="5">
    <source>
        <dbReference type="ARBA" id="ARBA00022617"/>
    </source>
</evidence>
<evidence type="ECO:0000256" key="3">
    <source>
        <dbReference type="ARBA" id="ARBA00004406"/>
    </source>
</evidence>
<evidence type="ECO:0000256" key="12">
    <source>
        <dbReference type="ARBA" id="ARBA00023136"/>
    </source>
</evidence>
<keyword evidence="7" id="KW-0256">Endoplasmic reticulum</keyword>
<evidence type="ECO:0000256" key="13">
    <source>
        <dbReference type="PIRSR" id="PIRSR602401-1"/>
    </source>
</evidence>
<keyword evidence="11 14" id="KW-0503">Monooxygenase</keyword>
<dbReference type="InterPro" id="IPR017972">
    <property type="entry name" value="Cyt_P450_CS"/>
</dbReference>
<dbReference type="FunFam" id="1.10.630.10:FF:000238">
    <property type="entry name" value="Cytochrome P450 2A6"/>
    <property type="match status" value="1"/>
</dbReference>
<dbReference type="InterPro" id="IPR001128">
    <property type="entry name" value="Cyt_P450"/>
</dbReference>
<dbReference type="OMA" id="WCLIAGE"/>
<accession>R7VFG3</accession>
<dbReference type="PANTHER" id="PTHR24289">
    <property type="entry name" value="STEROID 17-ALPHA-HYDROXYLASE/17,20 LYASE"/>
    <property type="match status" value="1"/>
</dbReference>
<keyword evidence="8" id="KW-0492">Microsome</keyword>
<dbReference type="GO" id="GO:0005789">
    <property type="term" value="C:endoplasmic reticulum membrane"/>
    <property type="evidence" value="ECO:0007669"/>
    <property type="project" value="UniProtKB-SubCell"/>
</dbReference>
<dbReference type="AlphaFoldDB" id="R7VFG3"/>
<reference evidence="17" key="1">
    <citation type="submission" date="2012-12" db="EMBL/GenBank/DDBJ databases">
        <authorList>
            <person name="Hellsten U."/>
            <person name="Grimwood J."/>
            <person name="Chapman J.A."/>
            <person name="Shapiro H."/>
            <person name="Aerts A."/>
            <person name="Otillar R.P."/>
            <person name="Terry A.Y."/>
            <person name="Boore J.L."/>
            <person name="Simakov O."/>
            <person name="Marletaz F."/>
            <person name="Cho S.-J."/>
            <person name="Edsinger-Gonzales E."/>
            <person name="Havlak P."/>
            <person name="Kuo D.-H."/>
            <person name="Larsson T."/>
            <person name="Lv J."/>
            <person name="Arendt D."/>
            <person name="Savage R."/>
            <person name="Osoegawa K."/>
            <person name="de Jong P."/>
            <person name="Lindberg D.R."/>
            <person name="Seaver E.C."/>
            <person name="Weisblat D.A."/>
            <person name="Putnam N.H."/>
            <person name="Grigoriev I.V."/>
            <person name="Rokhsar D.S."/>
        </authorList>
    </citation>
    <scope>NUCLEOTIDE SEQUENCE</scope>
    <source>
        <strain evidence="17">I ESC-2004</strain>
    </source>
</reference>
<protein>
    <recommendedName>
        <fullName evidence="18">Cytochrome P450</fullName>
    </recommendedName>
</protein>
<dbReference type="EMBL" id="KB294061">
    <property type="protein sequence ID" value="ELU15041.1"/>
    <property type="molecule type" value="Genomic_DNA"/>
</dbReference>
<keyword evidence="12" id="KW-0472">Membrane</keyword>
<reference evidence="16" key="3">
    <citation type="submission" date="2015-06" db="UniProtKB">
        <authorList>
            <consortium name="EnsemblMetazoa"/>
        </authorList>
    </citation>
    <scope>IDENTIFICATION</scope>
</reference>
<evidence type="ECO:0000256" key="2">
    <source>
        <dbReference type="ARBA" id="ARBA00004174"/>
    </source>
</evidence>
<dbReference type="GO" id="GO:0042446">
    <property type="term" value="P:hormone biosynthetic process"/>
    <property type="evidence" value="ECO:0007669"/>
    <property type="project" value="TreeGrafter"/>
</dbReference>
<dbReference type="Pfam" id="PF00067">
    <property type="entry name" value="p450"/>
    <property type="match status" value="1"/>
</dbReference>
<evidence type="ECO:0000256" key="7">
    <source>
        <dbReference type="ARBA" id="ARBA00022824"/>
    </source>
</evidence>
<dbReference type="STRING" id="283909.R7VFG3"/>